<keyword evidence="6" id="KW-0695">RNA-directed DNA polymerase</keyword>
<dbReference type="GO" id="GO:0016787">
    <property type="term" value="F:hydrolase activity"/>
    <property type="evidence" value="ECO:0007669"/>
    <property type="project" value="UniProtKB-KW"/>
</dbReference>
<evidence type="ECO:0000256" key="3">
    <source>
        <dbReference type="ARBA" id="ARBA00022722"/>
    </source>
</evidence>
<dbReference type="SUPFAM" id="SSF53098">
    <property type="entry name" value="Ribonuclease H-like"/>
    <property type="match status" value="2"/>
</dbReference>
<dbReference type="InterPro" id="IPR001584">
    <property type="entry name" value="Integrase_cat-core"/>
</dbReference>
<evidence type="ECO:0000256" key="1">
    <source>
        <dbReference type="ARBA" id="ARBA00022679"/>
    </source>
</evidence>
<keyword evidence="2" id="KW-0548">Nucleotidyltransferase</keyword>
<evidence type="ECO:0000256" key="2">
    <source>
        <dbReference type="ARBA" id="ARBA00022695"/>
    </source>
</evidence>
<evidence type="ECO:0000259" key="7">
    <source>
        <dbReference type="PROSITE" id="PS50994"/>
    </source>
</evidence>
<dbReference type="Pfam" id="PF17917">
    <property type="entry name" value="RT_RNaseH"/>
    <property type="match status" value="1"/>
</dbReference>
<keyword evidence="4" id="KW-0255">Endonuclease</keyword>
<dbReference type="PANTHER" id="PTHR48475">
    <property type="entry name" value="RIBONUCLEASE H"/>
    <property type="match status" value="1"/>
</dbReference>
<dbReference type="PANTHER" id="PTHR48475:SF1">
    <property type="entry name" value="RNASE H TYPE-1 DOMAIN-CONTAINING PROTEIN"/>
    <property type="match status" value="1"/>
</dbReference>
<gene>
    <name evidence="8" type="ORF">FSB_LOCUS2870</name>
</gene>
<keyword evidence="5" id="KW-0378">Hydrolase</keyword>
<dbReference type="EMBL" id="OIVN01000137">
    <property type="protein sequence ID" value="SPC74988.1"/>
    <property type="molecule type" value="Genomic_DNA"/>
</dbReference>
<dbReference type="InterPro" id="IPR012337">
    <property type="entry name" value="RNaseH-like_sf"/>
</dbReference>
<dbReference type="AlphaFoldDB" id="A0A2N9EJP2"/>
<dbReference type="Gene3D" id="3.30.420.10">
    <property type="entry name" value="Ribonuclease H-like superfamily/Ribonuclease H"/>
    <property type="match status" value="2"/>
</dbReference>
<dbReference type="GO" id="GO:0015074">
    <property type="term" value="P:DNA integration"/>
    <property type="evidence" value="ECO:0007669"/>
    <property type="project" value="InterPro"/>
</dbReference>
<feature type="domain" description="Integrase catalytic" evidence="7">
    <location>
        <begin position="273"/>
        <end position="428"/>
    </location>
</feature>
<evidence type="ECO:0000256" key="4">
    <source>
        <dbReference type="ARBA" id="ARBA00022759"/>
    </source>
</evidence>
<dbReference type="GO" id="GO:0003964">
    <property type="term" value="F:RNA-directed DNA polymerase activity"/>
    <property type="evidence" value="ECO:0007669"/>
    <property type="project" value="UniProtKB-KW"/>
</dbReference>
<sequence>MRRGRRSRQFTILARRFIEPETRYMLVEKTCCALAWASKKLRQYMLYFTTWLVSRMDPIKYIFERPALIGKISRWQVLLSKFDILFVTRKAIKGQAIADYLADYPFEQQELMDAEFPDEDVMAIDEDSFCRWRLYFDGAANATGSGIGAVLISPKGQQTPIAVKLGFDCINNMTEYEACIVAYCVCIEECMSVEAEPDDKPWYHDIKCFVQNREYPAEATENEKKYIYVEEANQLIDGMHSGLMGAHANGPFLAKKIMRAGYYWLTICIKHVQACHKCQIYQNPITPKASNGHEFILVAIDYFTKWVEACSFKNVTQVVVTQFVKSNIICRYRMLEMIITDNALNLNNRMMDQLCRKFKIKHHNSPPYCAKMNGTVKAANKNVKGILSKMTETYKVWHEQLPYALCAYRTSVRTSTGATPYSLVYEMEAILLVEVEIPSLRILSQTELDEAEWAQACYEQLNFIDEKRMTVLCHGQLYQRRIERAYKKKTHLRMFKSGDLVLKKRNMAIFDSRGKFTPSYEGPYVVKKASFDGALILADMDDEEFHAPTNSNSIIKYYV</sequence>
<dbReference type="InterPro" id="IPR041373">
    <property type="entry name" value="RT_RNaseH"/>
</dbReference>
<dbReference type="GO" id="GO:0003676">
    <property type="term" value="F:nucleic acid binding"/>
    <property type="evidence" value="ECO:0007669"/>
    <property type="project" value="InterPro"/>
</dbReference>
<keyword evidence="3" id="KW-0540">Nuclease</keyword>
<organism evidence="8">
    <name type="scientific">Fagus sylvatica</name>
    <name type="common">Beechnut</name>
    <dbReference type="NCBI Taxonomy" id="28930"/>
    <lineage>
        <taxon>Eukaryota</taxon>
        <taxon>Viridiplantae</taxon>
        <taxon>Streptophyta</taxon>
        <taxon>Embryophyta</taxon>
        <taxon>Tracheophyta</taxon>
        <taxon>Spermatophyta</taxon>
        <taxon>Magnoliopsida</taxon>
        <taxon>eudicotyledons</taxon>
        <taxon>Gunneridae</taxon>
        <taxon>Pentapetalae</taxon>
        <taxon>rosids</taxon>
        <taxon>fabids</taxon>
        <taxon>Fagales</taxon>
        <taxon>Fagaceae</taxon>
        <taxon>Fagus</taxon>
    </lineage>
</organism>
<dbReference type="InterPro" id="IPR036397">
    <property type="entry name" value="RNaseH_sf"/>
</dbReference>
<evidence type="ECO:0000313" key="8">
    <source>
        <dbReference type="EMBL" id="SPC74988.1"/>
    </source>
</evidence>
<accession>A0A2N9EJP2</accession>
<dbReference type="PROSITE" id="PS50994">
    <property type="entry name" value="INTEGRASE"/>
    <property type="match status" value="1"/>
</dbReference>
<evidence type="ECO:0000256" key="5">
    <source>
        <dbReference type="ARBA" id="ARBA00022801"/>
    </source>
</evidence>
<dbReference type="GO" id="GO:0004519">
    <property type="term" value="F:endonuclease activity"/>
    <property type="evidence" value="ECO:0007669"/>
    <property type="project" value="UniProtKB-KW"/>
</dbReference>
<name>A0A2N9EJP2_FAGSY</name>
<protein>
    <recommendedName>
        <fullName evidence="7">Integrase catalytic domain-containing protein</fullName>
    </recommendedName>
</protein>
<proteinExistence type="predicted"/>
<keyword evidence="1" id="KW-0808">Transferase</keyword>
<reference evidence="8" key="1">
    <citation type="submission" date="2018-02" db="EMBL/GenBank/DDBJ databases">
        <authorList>
            <person name="Cohen D.B."/>
            <person name="Kent A.D."/>
        </authorList>
    </citation>
    <scope>NUCLEOTIDE SEQUENCE</scope>
</reference>
<evidence type="ECO:0000256" key="6">
    <source>
        <dbReference type="ARBA" id="ARBA00022918"/>
    </source>
</evidence>